<dbReference type="EMBL" id="QMAP01000004">
    <property type="protein sequence ID" value="RXI49536.1"/>
    <property type="molecule type" value="Genomic_DNA"/>
</dbReference>
<organism evidence="3 4">
    <name type="scientific">Clostridium tetani</name>
    <dbReference type="NCBI Taxonomy" id="1513"/>
    <lineage>
        <taxon>Bacteria</taxon>
        <taxon>Bacillati</taxon>
        <taxon>Bacillota</taxon>
        <taxon>Clostridia</taxon>
        <taxon>Eubacteriales</taxon>
        <taxon>Clostridiaceae</taxon>
        <taxon>Clostridium</taxon>
    </lineage>
</organism>
<dbReference type="InterPro" id="IPR006675">
    <property type="entry name" value="HDIG_dom"/>
</dbReference>
<dbReference type="NCBIfam" id="TIGR00277">
    <property type="entry name" value="HDIG"/>
    <property type="match status" value="1"/>
</dbReference>
<evidence type="ECO:0000313" key="4">
    <source>
        <dbReference type="Proteomes" id="UP000290921"/>
    </source>
</evidence>
<dbReference type="Pfam" id="PF08668">
    <property type="entry name" value="HDOD"/>
    <property type="match status" value="1"/>
</dbReference>
<dbReference type="SUPFAM" id="SSF109604">
    <property type="entry name" value="HD-domain/PDEase-like"/>
    <property type="match status" value="1"/>
</dbReference>
<dbReference type="PANTHER" id="PTHR33525:SF3">
    <property type="entry name" value="RIBONUCLEASE Y"/>
    <property type="match status" value="1"/>
</dbReference>
<dbReference type="PANTHER" id="PTHR33525">
    <property type="match status" value="1"/>
</dbReference>
<comment type="caution">
    <text evidence="3">The sequence shown here is derived from an EMBL/GenBank/DDBJ whole genome shotgun (WGS) entry which is preliminary data.</text>
</comment>
<feature type="domain" description="HD" evidence="1">
    <location>
        <begin position="126"/>
        <end position="249"/>
    </location>
</feature>
<dbReference type="CDD" id="cd00077">
    <property type="entry name" value="HDc"/>
    <property type="match status" value="1"/>
</dbReference>
<dbReference type="InterPro" id="IPR052340">
    <property type="entry name" value="RNase_Y/CdgJ"/>
</dbReference>
<dbReference type="Proteomes" id="UP000290921">
    <property type="component" value="Unassembled WGS sequence"/>
</dbReference>
<evidence type="ECO:0000259" key="2">
    <source>
        <dbReference type="PROSITE" id="PS51833"/>
    </source>
</evidence>
<evidence type="ECO:0000259" key="1">
    <source>
        <dbReference type="PROSITE" id="PS51831"/>
    </source>
</evidence>
<dbReference type="InterPro" id="IPR013976">
    <property type="entry name" value="HDOD"/>
</dbReference>
<name>A0A4V1LEV4_CLOTA</name>
<dbReference type="InterPro" id="IPR006674">
    <property type="entry name" value="HD_domain"/>
</dbReference>
<protein>
    <submittedName>
        <fullName evidence="3">HDOD domain-containing protein</fullName>
    </submittedName>
</protein>
<proteinExistence type="predicted"/>
<dbReference type="AlphaFoldDB" id="A0A4V1LEV4"/>
<dbReference type="PROSITE" id="PS51833">
    <property type="entry name" value="HDOD"/>
    <property type="match status" value="1"/>
</dbReference>
<accession>A0A4V1LEV4</accession>
<evidence type="ECO:0000313" key="3">
    <source>
        <dbReference type="EMBL" id="RXI49536.1"/>
    </source>
</evidence>
<dbReference type="PROSITE" id="PS51831">
    <property type="entry name" value="HD"/>
    <property type="match status" value="1"/>
</dbReference>
<dbReference type="Gene3D" id="1.10.3210.10">
    <property type="entry name" value="Hypothetical protein af1432"/>
    <property type="match status" value="1"/>
</dbReference>
<dbReference type="InterPro" id="IPR003607">
    <property type="entry name" value="HD/PDEase_dom"/>
</dbReference>
<feature type="domain" description="HDOD" evidence="2">
    <location>
        <begin position="30"/>
        <end position="227"/>
    </location>
</feature>
<gene>
    <name evidence="3" type="ORF">DP130_05625</name>
</gene>
<reference evidence="3 4" key="1">
    <citation type="submission" date="2018-06" db="EMBL/GenBank/DDBJ databases">
        <title>Genome conservation of Clostridium tetani.</title>
        <authorList>
            <person name="Bruggemann H."/>
            <person name="Popoff M.R."/>
        </authorList>
    </citation>
    <scope>NUCLEOTIDE SEQUENCE [LARGE SCALE GENOMIC DNA]</scope>
    <source>
        <strain evidence="3 4">2017.061</strain>
    </source>
</reference>
<sequence length="300" mass="33718">MYTYKIIMIIGVLIMKKLNLQILIDGVQDMPLIPDRINKILKLVEDPDSTVADVELEILNDQSLTTKILRLANSTYYGYARKISTVSGATVLLGFQAIKSIVIASAVSEFLIAELPGGYRMEKYDLWNQSQTCAIISRHIAKEIKYKNPEQAYIAGLLRDIGKTILNYYVAKEYETILNKVENEGLSFLHAEETILGFNHGDVGGKIAKKWNLPKELVESIQYHHNPKICESNTKLISIVHLADTMTMMMGVGLGVDGLAYNFSESALKTLNLTQNDVEYLYATSMEFLYDKESFSIANI</sequence>